<protein>
    <submittedName>
        <fullName evidence="1">Uncharacterized protein</fullName>
    </submittedName>
</protein>
<evidence type="ECO:0000313" key="2">
    <source>
        <dbReference type="Proteomes" id="UP001066276"/>
    </source>
</evidence>
<gene>
    <name evidence="1" type="ORF">NDU88_001213</name>
</gene>
<proteinExistence type="predicted"/>
<accession>A0AAV7U7S8</accession>
<reference evidence="1" key="1">
    <citation type="journal article" date="2022" name="bioRxiv">
        <title>Sequencing and chromosome-scale assembly of the giantPleurodeles waltlgenome.</title>
        <authorList>
            <person name="Brown T."/>
            <person name="Elewa A."/>
            <person name="Iarovenko S."/>
            <person name="Subramanian E."/>
            <person name="Araus A.J."/>
            <person name="Petzold A."/>
            <person name="Susuki M."/>
            <person name="Suzuki K.-i.T."/>
            <person name="Hayashi T."/>
            <person name="Toyoda A."/>
            <person name="Oliveira C."/>
            <person name="Osipova E."/>
            <person name="Leigh N.D."/>
            <person name="Simon A."/>
            <person name="Yun M.H."/>
        </authorList>
    </citation>
    <scope>NUCLEOTIDE SEQUENCE</scope>
    <source>
        <strain evidence="1">20211129_DDA</strain>
        <tissue evidence="1">Liver</tissue>
    </source>
</reference>
<dbReference type="AlphaFoldDB" id="A0AAV7U7S8"/>
<name>A0AAV7U7S8_PLEWA</name>
<evidence type="ECO:0000313" key="1">
    <source>
        <dbReference type="EMBL" id="KAJ1184406.1"/>
    </source>
</evidence>
<comment type="caution">
    <text evidence="1">The sequence shown here is derived from an EMBL/GenBank/DDBJ whole genome shotgun (WGS) entry which is preliminary data.</text>
</comment>
<organism evidence="1 2">
    <name type="scientific">Pleurodeles waltl</name>
    <name type="common">Iberian ribbed newt</name>
    <dbReference type="NCBI Taxonomy" id="8319"/>
    <lineage>
        <taxon>Eukaryota</taxon>
        <taxon>Metazoa</taxon>
        <taxon>Chordata</taxon>
        <taxon>Craniata</taxon>
        <taxon>Vertebrata</taxon>
        <taxon>Euteleostomi</taxon>
        <taxon>Amphibia</taxon>
        <taxon>Batrachia</taxon>
        <taxon>Caudata</taxon>
        <taxon>Salamandroidea</taxon>
        <taxon>Salamandridae</taxon>
        <taxon>Pleurodelinae</taxon>
        <taxon>Pleurodeles</taxon>
    </lineage>
</organism>
<sequence>MDSERRRVKNSLCKCVHMVRPAPISRDGEHTRGAEGGEGVKYRVQERKSVNYEQTIRGSLEPCGVKVIACQGSRSVWIRETDLHKGQKWGTYASDVLQQLKGKSVFFTL</sequence>
<dbReference type="EMBL" id="JANPWB010000005">
    <property type="protein sequence ID" value="KAJ1184406.1"/>
    <property type="molecule type" value="Genomic_DNA"/>
</dbReference>
<keyword evidence="2" id="KW-1185">Reference proteome</keyword>
<dbReference type="Proteomes" id="UP001066276">
    <property type="component" value="Chromosome 3_1"/>
</dbReference>